<keyword evidence="1" id="KW-0238">DNA-binding</keyword>
<dbReference type="InterPro" id="IPR010982">
    <property type="entry name" value="Lambda_DNA-bd_dom_sf"/>
</dbReference>
<dbReference type="GO" id="GO:0003677">
    <property type="term" value="F:DNA binding"/>
    <property type="evidence" value="ECO:0007669"/>
    <property type="project" value="UniProtKB-KW"/>
</dbReference>
<dbReference type="InterPro" id="IPR040799">
    <property type="entry name" value="ComR_TPR"/>
</dbReference>
<dbReference type="GO" id="GO:0005829">
    <property type="term" value="C:cytosol"/>
    <property type="evidence" value="ECO:0007669"/>
    <property type="project" value="TreeGrafter"/>
</dbReference>
<dbReference type="PROSITE" id="PS50943">
    <property type="entry name" value="HTH_CROC1"/>
    <property type="match status" value="1"/>
</dbReference>
<evidence type="ECO:0000313" key="3">
    <source>
        <dbReference type="EMBL" id="MVX58878.1"/>
    </source>
</evidence>
<name>A0A7X3G833_9STRE</name>
<protein>
    <submittedName>
        <fullName evidence="3">Helix-turn-helix domain-containing protein</fullName>
    </submittedName>
</protein>
<dbReference type="EMBL" id="WSRS01000029">
    <property type="protein sequence ID" value="MVX58878.1"/>
    <property type="molecule type" value="Genomic_DNA"/>
</dbReference>
<dbReference type="AlphaFoldDB" id="A0A7X3G833"/>
<evidence type="ECO:0000313" key="4">
    <source>
        <dbReference type="Proteomes" id="UP000461595"/>
    </source>
</evidence>
<dbReference type="CDD" id="cd00093">
    <property type="entry name" value="HTH_XRE"/>
    <property type="match status" value="1"/>
</dbReference>
<dbReference type="Pfam" id="PF12844">
    <property type="entry name" value="HTH_19"/>
    <property type="match status" value="1"/>
</dbReference>
<dbReference type="PANTHER" id="PTHR46797">
    <property type="entry name" value="HTH-TYPE TRANSCRIPTIONAL REGULATOR"/>
    <property type="match status" value="1"/>
</dbReference>
<comment type="caution">
    <text evidence="3">The sequence shown here is derived from an EMBL/GenBank/DDBJ whole genome shotgun (WGS) entry which is preliminary data.</text>
</comment>
<dbReference type="SMART" id="SM00530">
    <property type="entry name" value="HTH_XRE"/>
    <property type="match status" value="1"/>
</dbReference>
<feature type="domain" description="HTH cro/C1-type" evidence="2">
    <location>
        <begin position="12"/>
        <end position="67"/>
    </location>
</feature>
<dbReference type="SUPFAM" id="SSF47413">
    <property type="entry name" value="lambda repressor-like DNA-binding domains"/>
    <property type="match status" value="1"/>
</dbReference>
<evidence type="ECO:0000259" key="2">
    <source>
        <dbReference type="PROSITE" id="PS50943"/>
    </source>
</evidence>
<organism evidence="3 4">
    <name type="scientific">Streptococcus danieliae</name>
    <dbReference type="NCBI Taxonomy" id="747656"/>
    <lineage>
        <taxon>Bacteria</taxon>
        <taxon>Bacillati</taxon>
        <taxon>Bacillota</taxon>
        <taxon>Bacilli</taxon>
        <taxon>Lactobacillales</taxon>
        <taxon>Streptococcaceae</taxon>
        <taxon>Streptococcus</taxon>
    </lineage>
</organism>
<sequence length="296" mass="34680">MVDLKIEIGKKIKTMRMARGWTQADLCGDETELTIRQLARIENGQAMPTIPKLVYLAQQLDVNLQDLVDLATVELPKKYLALKNRLIRYHTYGDPDRIAQQEQIFDEIYDEFYDNLPEEEQLSVEILQVHANVFSSLDVGFGLSLLEEYFQQVLKKNVYSSNDLLIINVYFLCCAVGLEDKEYFEELSNRILLSIDYSDLNHLYLLERIIISILAQIDYRDYLPYIKTLREIIEESKNYQHKPSVYAFEAKYFLEIEGDKEKMIESYDKAILFAKMLNDDILVKKLELEKEKDLAT</sequence>
<dbReference type="Pfam" id="PF18710">
    <property type="entry name" value="ComR_TPR"/>
    <property type="match status" value="1"/>
</dbReference>
<evidence type="ECO:0000256" key="1">
    <source>
        <dbReference type="ARBA" id="ARBA00023125"/>
    </source>
</evidence>
<dbReference type="RefSeq" id="WP_160332688.1">
    <property type="nucleotide sequence ID" value="NZ_WSRS01000029.1"/>
</dbReference>
<dbReference type="PANTHER" id="PTHR46797:SF1">
    <property type="entry name" value="METHYLPHOSPHONATE SYNTHASE"/>
    <property type="match status" value="1"/>
</dbReference>
<dbReference type="InterPro" id="IPR001387">
    <property type="entry name" value="Cro/C1-type_HTH"/>
</dbReference>
<accession>A0A7X3G833</accession>
<dbReference type="Proteomes" id="UP000461595">
    <property type="component" value="Unassembled WGS sequence"/>
</dbReference>
<gene>
    <name evidence="3" type="ORF">E5983_04345</name>
</gene>
<dbReference type="InterPro" id="IPR050807">
    <property type="entry name" value="TransReg_Diox_bact_type"/>
</dbReference>
<dbReference type="Gene3D" id="1.25.40.10">
    <property type="entry name" value="Tetratricopeptide repeat domain"/>
    <property type="match status" value="1"/>
</dbReference>
<reference evidence="3 4" key="1">
    <citation type="submission" date="2019-12" db="EMBL/GenBank/DDBJ databases">
        <title>Microbes associate with the intestines of laboratory mice.</title>
        <authorList>
            <person name="Navarre W."/>
            <person name="Wong E."/>
        </authorList>
    </citation>
    <scope>NUCLEOTIDE SEQUENCE [LARGE SCALE GENOMIC DNA]</scope>
    <source>
        <strain evidence="3 4">NM51_B2-22</strain>
    </source>
</reference>
<dbReference type="GO" id="GO:0003700">
    <property type="term" value="F:DNA-binding transcription factor activity"/>
    <property type="evidence" value="ECO:0007669"/>
    <property type="project" value="TreeGrafter"/>
</dbReference>
<dbReference type="OrthoDB" id="2233180at2"/>
<proteinExistence type="predicted"/>
<dbReference type="InterPro" id="IPR011990">
    <property type="entry name" value="TPR-like_helical_dom_sf"/>
</dbReference>